<dbReference type="AlphaFoldDB" id="M8ATT3"/>
<protein>
    <submittedName>
        <fullName evidence="2">Uncharacterized protein</fullName>
    </submittedName>
</protein>
<evidence type="ECO:0000313" key="2">
    <source>
        <dbReference type="EnsemblPlants" id="EMT04824"/>
    </source>
</evidence>
<organism evidence="2">
    <name type="scientific">Aegilops tauschii</name>
    <name type="common">Tausch's goatgrass</name>
    <name type="synonym">Aegilops squarrosa</name>
    <dbReference type="NCBI Taxonomy" id="37682"/>
    <lineage>
        <taxon>Eukaryota</taxon>
        <taxon>Viridiplantae</taxon>
        <taxon>Streptophyta</taxon>
        <taxon>Embryophyta</taxon>
        <taxon>Tracheophyta</taxon>
        <taxon>Spermatophyta</taxon>
        <taxon>Magnoliopsida</taxon>
        <taxon>Liliopsida</taxon>
        <taxon>Poales</taxon>
        <taxon>Poaceae</taxon>
        <taxon>BOP clade</taxon>
        <taxon>Pooideae</taxon>
        <taxon>Triticodae</taxon>
        <taxon>Triticeae</taxon>
        <taxon>Triticinae</taxon>
        <taxon>Aegilops</taxon>
    </lineage>
</organism>
<proteinExistence type="predicted"/>
<dbReference type="EnsemblPlants" id="EMT04824">
    <property type="protein sequence ID" value="EMT04824"/>
    <property type="gene ID" value="F775_05819"/>
</dbReference>
<evidence type="ECO:0000256" key="1">
    <source>
        <dbReference type="SAM" id="MobiDB-lite"/>
    </source>
</evidence>
<feature type="region of interest" description="Disordered" evidence="1">
    <location>
        <begin position="152"/>
        <end position="176"/>
    </location>
</feature>
<name>M8ATT3_AEGTA</name>
<sequence>MGEEEEEDMEATGEEEDGPLIPEVGLRINCARSASASSDHARHSLSHISSWNAMTGLLARHEAFCLLKNYLVGMIDVPRHCCTICAAEGVADAGMEVLLPASKQSVGATDPKAPGWIKRVRIGVEAPVRTPCPSQARAGGGDAAYVIQDPAQGFSHRRRDPKDGHGGSGGGSCPGW</sequence>
<feature type="compositionally biased region" description="Gly residues" evidence="1">
    <location>
        <begin position="166"/>
        <end position="176"/>
    </location>
</feature>
<accession>M8ATT3</accession>
<reference evidence="2" key="1">
    <citation type="submission" date="2015-06" db="UniProtKB">
        <authorList>
            <consortium name="EnsemblPlants"/>
        </authorList>
    </citation>
    <scope>IDENTIFICATION</scope>
</reference>